<dbReference type="KEGG" id="tpsc:RBB77_21935"/>
<dbReference type="AlphaFoldDB" id="A0AAU7ZQ10"/>
<accession>A0AAU7ZQ10</accession>
<organism evidence="1">
    <name type="scientific">Tunturiibacter psychrotolerans</name>
    <dbReference type="NCBI Taxonomy" id="3069686"/>
    <lineage>
        <taxon>Bacteria</taxon>
        <taxon>Pseudomonadati</taxon>
        <taxon>Acidobacteriota</taxon>
        <taxon>Terriglobia</taxon>
        <taxon>Terriglobales</taxon>
        <taxon>Acidobacteriaceae</taxon>
        <taxon>Tunturiibacter</taxon>
    </lineage>
</organism>
<proteinExistence type="predicted"/>
<sequence>MWLVFDHLWAQTSGASVRALLLGTLRSVANFKAIPAESPQEANQLLTAESSKISLNFDKLRDLADLYSFESFPKKPHESLVNRSIRTLLPDLRAFLLVK</sequence>
<reference evidence="1" key="1">
    <citation type="submission" date="2023-08" db="EMBL/GenBank/DDBJ databases">
        <authorList>
            <person name="Messyasz A."/>
            <person name="Mannisto M.K."/>
            <person name="Kerkhof L.J."/>
            <person name="Haggblom M."/>
        </authorList>
    </citation>
    <scope>NUCLEOTIDE SEQUENCE</scope>
    <source>
        <strain evidence="1">X5P6</strain>
    </source>
</reference>
<gene>
    <name evidence="1" type="ORF">RBB77_21935</name>
</gene>
<dbReference type="RefSeq" id="WP_353063889.1">
    <property type="nucleotide sequence ID" value="NZ_CP132942.1"/>
</dbReference>
<reference evidence="1" key="2">
    <citation type="journal article" date="2024" name="Environ. Microbiol.">
        <title>Genome analysis and description of Tunturibacter gen. nov. expands the diversity of Terriglobia in tundra soils.</title>
        <authorList>
            <person name="Messyasz A."/>
            <person name="Mannisto M.K."/>
            <person name="Kerkhof L.J."/>
            <person name="Haggblom M.M."/>
        </authorList>
    </citation>
    <scope>NUCLEOTIDE SEQUENCE</scope>
    <source>
        <strain evidence="1">X5P6</strain>
    </source>
</reference>
<name>A0AAU7ZQ10_9BACT</name>
<protein>
    <submittedName>
        <fullName evidence="1">Uncharacterized protein</fullName>
    </submittedName>
</protein>
<evidence type="ECO:0000313" key="1">
    <source>
        <dbReference type="EMBL" id="XCB33046.1"/>
    </source>
</evidence>
<dbReference type="EMBL" id="CP132942">
    <property type="protein sequence ID" value="XCB33046.1"/>
    <property type="molecule type" value="Genomic_DNA"/>
</dbReference>